<evidence type="ECO:0000256" key="3">
    <source>
        <dbReference type="ARBA" id="ARBA00049357"/>
    </source>
</evidence>
<gene>
    <name evidence="5" type="primary">porG</name>
    <name evidence="6" type="ORF">NMCMJOEM_00023</name>
    <name evidence="5" type="ORF">PKDJNKLE_00023</name>
</gene>
<comment type="catalytic activity">
    <reaction evidence="3">
        <text>2 oxidized [2Fe-2S]-[ferredoxin] + pyruvate + CoA = 2 reduced [2Fe-2S]-[ferredoxin] + acetyl-CoA + CO2 + H(+)</text>
        <dbReference type="Rhea" id="RHEA:12765"/>
        <dbReference type="Rhea" id="RHEA-COMP:10000"/>
        <dbReference type="Rhea" id="RHEA-COMP:10001"/>
        <dbReference type="ChEBI" id="CHEBI:15361"/>
        <dbReference type="ChEBI" id="CHEBI:15378"/>
        <dbReference type="ChEBI" id="CHEBI:16526"/>
        <dbReference type="ChEBI" id="CHEBI:33737"/>
        <dbReference type="ChEBI" id="CHEBI:33738"/>
        <dbReference type="ChEBI" id="CHEBI:57287"/>
        <dbReference type="ChEBI" id="CHEBI:57288"/>
        <dbReference type="EC" id="1.2.7.1"/>
    </reaction>
</comment>
<dbReference type="AlphaFoldDB" id="A0A7G9ZBA3"/>
<dbReference type="PANTHER" id="PTHR43366:SF1">
    <property type="entry name" value="PYRUVATE SYNTHASE SUBUNIT PORC"/>
    <property type="match status" value="1"/>
</dbReference>
<dbReference type="EMBL" id="MT631691">
    <property type="protein sequence ID" value="QNO57537.1"/>
    <property type="molecule type" value="Genomic_DNA"/>
</dbReference>
<keyword evidence="5" id="KW-0670">Pyruvate</keyword>
<organism evidence="5">
    <name type="scientific">Candidatus Methanophaga sp. ANME-1 ERB7</name>
    <dbReference type="NCBI Taxonomy" id="2759913"/>
    <lineage>
        <taxon>Archaea</taxon>
        <taxon>Methanobacteriati</taxon>
        <taxon>Methanobacteriota</taxon>
        <taxon>Stenosarchaea group</taxon>
        <taxon>Methanomicrobia</taxon>
        <taxon>Candidatus Methanophagales</taxon>
        <taxon>Candidatus Methanophagaceae</taxon>
        <taxon>Candidatus Methanophaga</taxon>
    </lineage>
</organism>
<dbReference type="EC" id="1.2.7.1" evidence="1"/>
<accession>A0A7G9ZBA3</accession>
<dbReference type="InterPro" id="IPR002869">
    <property type="entry name" value="Pyrv_flavodox_OxRed_cen"/>
</dbReference>
<dbReference type="InterPro" id="IPR019752">
    <property type="entry name" value="Pyrv/ketoisovalerate_OxRed_cat"/>
</dbReference>
<sequence length="181" mass="19238">MIEICIYGRGGQGAVTLAELVAHAAISEGKHAQSMPSFGPERRGAPVLAFLRVSETERIKIRAEVTEPDVLIVLDPGLLQVGDVVSRLKKDGTAVINTMKSHDEMKSELSVNKLATVDAMSIARAVLGLPIVNTTMLGAMIKATGIVKLESLEAPLEERFGKVATKNIEAMKEAYAGAVVS</sequence>
<dbReference type="Gene3D" id="3.40.920.10">
    <property type="entry name" value="Pyruvate-ferredoxin oxidoreductase, PFOR, domain III"/>
    <property type="match status" value="1"/>
</dbReference>
<protein>
    <recommendedName>
        <fullName evidence="1">pyruvate synthase</fullName>
        <ecNumber evidence="1">1.2.7.1</ecNumber>
    </recommendedName>
</protein>
<evidence type="ECO:0000313" key="5">
    <source>
        <dbReference type="EMBL" id="QNO57537.1"/>
    </source>
</evidence>
<proteinExistence type="predicted"/>
<name>A0A7G9ZBA3_9EURY</name>
<keyword evidence="2" id="KW-0560">Oxidoreductase</keyword>
<dbReference type="InterPro" id="IPR051626">
    <property type="entry name" value="Oxidoreductase_gamma_subunit"/>
</dbReference>
<dbReference type="GO" id="GO:0019164">
    <property type="term" value="F:pyruvate synthase activity"/>
    <property type="evidence" value="ECO:0007669"/>
    <property type="project" value="UniProtKB-EC"/>
</dbReference>
<evidence type="ECO:0000256" key="1">
    <source>
        <dbReference type="ARBA" id="ARBA00012822"/>
    </source>
</evidence>
<dbReference type="EMBL" id="MT631699">
    <property type="protein sequence ID" value="QNO57685.1"/>
    <property type="molecule type" value="Genomic_DNA"/>
</dbReference>
<evidence type="ECO:0000259" key="4">
    <source>
        <dbReference type="Pfam" id="PF01558"/>
    </source>
</evidence>
<evidence type="ECO:0000313" key="6">
    <source>
        <dbReference type="EMBL" id="QNO57685.1"/>
    </source>
</evidence>
<dbReference type="NCBIfam" id="TIGR02175">
    <property type="entry name" value="PorC_KorC"/>
    <property type="match status" value="1"/>
</dbReference>
<dbReference type="PANTHER" id="PTHR43366">
    <property type="entry name" value="PYRUVATE SYNTHASE SUBUNIT PORC"/>
    <property type="match status" value="1"/>
</dbReference>
<feature type="domain" description="Pyruvate/ketoisovalerate oxidoreductase catalytic" evidence="4">
    <location>
        <begin position="10"/>
        <end position="176"/>
    </location>
</feature>
<dbReference type="InterPro" id="IPR011894">
    <property type="entry name" value="PorC_KorC"/>
</dbReference>
<evidence type="ECO:0000256" key="2">
    <source>
        <dbReference type="ARBA" id="ARBA00023002"/>
    </source>
</evidence>
<dbReference type="Pfam" id="PF01558">
    <property type="entry name" value="POR"/>
    <property type="match status" value="1"/>
</dbReference>
<reference evidence="5" key="1">
    <citation type="submission" date="2020-06" db="EMBL/GenBank/DDBJ databases">
        <title>Unique genomic features of the anaerobic methanotrophic archaea.</title>
        <authorList>
            <person name="Chadwick G.L."/>
            <person name="Skennerton C.T."/>
            <person name="Laso-Perez R."/>
            <person name="Leu A.O."/>
            <person name="Speth D.R."/>
            <person name="Yu H."/>
            <person name="Morgan-Lang C."/>
            <person name="Hatzenpichler R."/>
            <person name="Goudeau D."/>
            <person name="Malmstrom R."/>
            <person name="Brazelton W.J."/>
            <person name="Woyke T."/>
            <person name="Hallam S.J."/>
            <person name="Tyson G.W."/>
            <person name="Wegener G."/>
            <person name="Boetius A."/>
            <person name="Orphan V."/>
        </authorList>
    </citation>
    <scope>NUCLEOTIDE SEQUENCE</scope>
</reference>
<dbReference type="SUPFAM" id="SSF53323">
    <property type="entry name" value="Pyruvate-ferredoxin oxidoreductase, PFOR, domain III"/>
    <property type="match status" value="1"/>
</dbReference>